<reference evidence="15" key="3">
    <citation type="submission" date="2025-09" db="UniProtKB">
        <authorList>
            <consortium name="Ensembl"/>
        </authorList>
    </citation>
    <scope>IDENTIFICATION</scope>
</reference>
<evidence type="ECO:0000256" key="1">
    <source>
        <dbReference type="ARBA" id="ARBA00004123"/>
    </source>
</evidence>
<organism evidence="15 16">
    <name type="scientific">Scleropages formosus</name>
    <name type="common">Asian bonytongue</name>
    <name type="synonym">Osteoglossum formosum</name>
    <dbReference type="NCBI Taxonomy" id="113540"/>
    <lineage>
        <taxon>Eukaryota</taxon>
        <taxon>Metazoa</taxon>
        <taxon>Chordata</taxon>
        <taxon>Craniata</taxon>
        <taxon>Vertebrata</taxon>
        <taxon>Euteleostomi</taxon>
        <taxon>Actinopterygii</taxon>
        <taxon>Neopterygii</taxon>
        <taxon>Teleostei</taxon>
        <taxon>Osteoglossocephala</taxon>
        <taxon>Osteoglossomorpha</taxon>
        <taxon>Osteoglossiformes</taxon>
        <taxon>Osteoglossidae</taxon>
        <taxon>Scleropages</taxon>
    </lineage>
</organism>
<dbReference type="GO" id="GO:0005829">
    <property type="term" value="C:cytosol"/>
    <property type="evidence" value="ECO:0007669"/>
    <property type="project" value="UniProtKB-SubCell"/>
</dbReference>
<protein>
    <recommendedName>
        <fullName evidence="12">Phosducin</fullName>
    </recommendedName>
</protein>
<dbReference type="GO" id="GO:0001917">
    <property type="term" value="C:photoreceptor inner segment"/>
    <property type="evidence" value="ECO:0007669"/>
    <property type="project" value="UniProtKB-SubCell"/>
</dbReference>
<feature type="compositionally biased region" description="Acidic residues" evidence="13">
    <location>
        <begin position="1"/>
        <end position="11"/>
    </location>
</feature>
<keyword evidence="7" id="KW-0716">Sensory transduction</keyword>
<dbReference type="OrthoDB" id="70588at2759"/>
<dbReference type="Pfam" id="PF02114">
    <property type="entry name" value="Phosducin"/>
    <property type="match status" value="1"/>
</dbReference>
<keyword evidence="11" id="KW-0844">Vision</keyword>
<evidence type="ECO:0000256" key="2">
    <source>
        <dbReference type="ARBA" id="ARBA00004437"/>
    </source>
</evidence>
<dbReference type="AlphaFoldDB" id="A0A8C9R044"/>
<dbReference type="GO" id="GO:0005634">
    <property type="term" value="C:nucleus"/>
    <property type="evidence" value="ECO:0007669"/>
    <property type="project" value="UniProtKB-SubCell"/>
</dbReference>
<keyword evidence="6" id="KW-0597">Phosphoprotein</keyword>
<dbReference type="InterPro" id="IPR051499">
    <property type="entry name" value="Phosducin-like_reg"/>
</dbReference>
<feature type="region of interest" description="Disordered" evidence="13">
    <location>
        <begin position="1"/>
        <end position="60"/>
    </location>
</feature>
<evidence type="ECO:0000256" key="9">
    <source>
        <dbReference type="ARBA" id="ARBA00023242"/>
    </source>
</evidence>
<dbReference type="GO" id="GO:0001750">
    <property type="term" value="C:photoreceptor outer segment"/>
    <property type="evidence" value="ECO:0007669"/>
    <property type="project" value="UniProtKB-SubCell"/>
</dbReference>
<evidence type="ECO:0000256" key="6">
    <source>
        <dbReference type="ARBA" id="ARBA00022553"/>
    </source>
</evidence>
<dbReference type="GO" id="GO:0008277">
    <property type="term" value="P:regulation of G protein-coupled receptor signaling pathway"/>
    <property type="evidence" value="ECO:0007669"/>
    <property type="project" value="InterPro"/>
</dbReference>
<evidence type="ECO:0000256" key="4">
    <source>
        <dbReference type="ARBA" id="ARBA00004514"/>
    </source>
</evidence>
<evidence type="ECO:0000259" key="14">
    <source>
        <dbReference type="Pfam" id="PF02114"/>
    </source>
</evidence>
<keyword evidence="16" id="KW-1185">Reference proteome</keyword>
<dbReference type="InterPro" id="IPR024253">
    <property type="entry name" value="Phosducin_thioredoxin-like_dom"/>
</dbReference>
<keyword evidence="8" id="KW-0969">Cilium</keyword>
<reference evidence="15" key="2">
    <citation type="submission" date="2025-08" db="UniProtKB">
        <authorList>
            <consortium name="Ensembl"/>
        </authorList>
    </citation>
    <scope>IDENTIFICATION</scope>
</reference>
<evidence type="ECO:0000256" key="8">
    <source>
        <dbReference type="ARBA" id="ARBA00023069"/>
    </source>
</evidence>
<feature type="domain" description="Phosducin" evidence="14">
    <location>
        <begin position="9"/>
        <end position="61"/>
    </location>
</feature>
<accession>A0A8C9R044</accession>
<dbReference type="Proteomes" id="UP000694397">
    <property type="component" value="Chromosome 9"/>
</dbReference>
<dbReference type="PANTHER" id="PTHR46052">
    <property type="entry name" value="PHOSDUCIN-LIKE PROTEIN"/>
    <property type="match status" value="1"/>
</dbReference>
<evidence type="ECO:0000313" key="16">
    <source>
        <dbReference type="Proteomes" id="UP000694397"/>
    </source>
</evidence>
<keyword evidence="9" id="KW-0539">Nucleus</keyword>
<keyword evidence="10" id="KW-0966">Cell projection</keyword>
<evidence type="ECO:0000256" key="5">
    <source>
        <dbReference type="ARBA" id="ARBA00022490"/>
    </source>
</evidence>
<evidence type="ECO:0000256" key="7">
    <source>
        <dbReference type="ARBA" id="ARBA00022606"/>
    </source>
</evidence>
<name>A0A8C9R044_SCLFO</name>
<dbReference type="PRINTS" id="PR00677">
    <property type="entry name" value="PHOSDUCIN"/>
</dbReference>
<dbReference type="PANTHER" id="PTHR46052:SF3">
    <property type="entry name" value="PHOSDUCIN"/>
    <property type="match status" value="1"/>
</dbReference>
<dbReference type="InterPro" id="IPR023196">
    <property type="entry name" value="Phosducin_N_dom_sf"/>
</dbReference>
<reference evidence="15 16" key="1">
    <citation type="submission" date="2019-04" db="EMBL/GenBank/DDBJ databases">
        <authorList>
            <consortium name="Wellcome Sanger Institute Data Sharing"/>
        </authorList>
    </citation>
    <scope>NUCLEOTIDE SEQUENCE [LARGE SCALE GENOMIC DNA]</scope>
</reference>
<comment type="subcellular location">
    <subcellularLocation>
        <location evidence="3">Cell projection</location>
        <location evidence="3">Cilium</location>
        <location evidence="3">Photoreceptor outer segment</location>
    </subcellularLocation>
    <subcellularLocation>
        <location evidence="4">Cytoplasm</location>
        <location evidence="4">Cytosol</location>
    </subcellularLocation>
    <subcellularLocation>
        <location evidence="1">Nucleus</location>
    </subcellularLocation>
    <subcellularLocation>
        <location evidence="2">Photoreceptor inner segment</location>
    </subcellularLocation>
</comment>
<evidence type="ECO:0000313" key="15">
    <source>
        <dbReference type="Ensembl" id="ENSSFOP00015008079.2"/>
    </source>
</evidence>
<evidence type="ECO:0000256" key="3">
    <source>
        <dbReference type="ARBA" id="ARBA00004504"/>
    </source>
</evidence>
<evidence type="ECO:0000256" key="12">
    <source>
        <dbReference type="ARBA" id="ARBA00040013"/>
    </source>
</evidence>
<keyword evidence="5" id="KW-0963">Cytoplasm</keyword>
<proteinExistence type="predicted"/>
<dbReference type="GO" id="GO:0007601">
    <property type="term" value="P:visual perception"/>
    <property type="evidence" value="ECO:0007669"/>
    <property type="project" value="UniProtKB-KW"/>
</dbReference>
<dbReference type="GeneTree" id="ENSGT00940000156236"/>
<sequence length="74" mass="8463">MSGPTLDEEELSASHTGPKGVINDWRKFKLESTDQESLPPSKRELLRQMSSPHRPKDDSIMIKKPKKNIHLIKV</sequence>
<evidence type="ECO:0000256" key="10">
    <source>
        <dbReference type="ARBA" id="ARBA00023273"/>
    </source>
</evidence>
<dbReference type="Gene3D" id="1.10.168.10">
    <property type="entry name" value="Phosducin, domain 2"/>
    <property type="match status" value="1"/>
</dbReference>
<evidence type="ECO:0000256" key="13">
    <source>
        <dbReference type="SAM" id="MobiDB-lite"/>
    </source>
</evidence>
<dbReference type="Ensembl" id="ENSSFOT00015008196.2">
    <property type="protein sequence ID" value="ENSSFOP00015008079.2"/>
    <property type="gene ID" value="ENSSFOG00015005299.2"/>
</dbReference>
<dbReference type="InterPro" id="IPR001200">
    <property type="entry name" value="Phosducin"/>
</dbReference>
<evidence type="ECO:0000256" key="11">
    <source>
        <dbReference type="ARBA" id="ARBA00023305"/>
    </source>
</evidence>